<proteinExistence type="predicted"/>
<accession>A0A4D6NCI6</accession>
<sequence length="100" mass="11476">MATAPRSCRQRHHRRYQLPLGTSTSRTKNVRPLLPLFSSVARAASAAAPRTTVDNIDRLPSFLSDHRDQDCHRTVVAVNRGHRWRYKFGSLFLHINMVEP</sequence>
<evidence type="ECO:0000313" key="3">
    <source>
        <dbReference type="Proteomes" id="UP000501690"/>
    </source>
</evidence>
<dbReference type="Proteomes" id="UP000501690">
    <property type="component" value="Linkage Group LG10"/>
</dbReference>
<protein>
    <submittedName>
        <fullName evidence="2">Uncharacterized protein</fullName>
    </submittedName>
</protein>
<feature type="region of interest" description="Disordered" evidence="1">
    <location>
        <begin position="1"/>
        <end position="27"/>
    </location>
</feature>
<keyword evidence="3" id="KW-1185">Reference proteome</keyword>
<dbReference type="EMBL" id="CP039354">
    <property type="protein sequence ID" value="QCE10622.1"/>
    <property type="molecule type" value="Genomic_DNA"/>
</dbReference>
<organism evidence="2 3">
    <name type="scientific">Vigna unguiculata</name>
    <name type="common">Cowpea</name>
    <dbReference type="NCBI Taxonomy" id="3917"/>
    <lineage>
        <taxon>Eukaryota</taxon>
        <taxon>Viridiplantae</taxon>
        <taxon>Streptophyta</taxon>
        <taxon>Embryophyta</taxon>
        <taxon>Tracheophyta</taxon>
        <taxon>Spermatophyta</taxon>
        <taxon>Magnoliopsida</taxon>
        <taxon>eudicotyledons</taxon>
        <taxon>Gunneridae</taxon>
        <taxon>Pentapetalae</taxon>
        <taxon>rosids</taxon>
        <taxon>fabids</taxon>
        <taxon>Fabales</taxon>
        <taxon>Fabaceae</taxon>
        <taxon>Papilionoideae</taxon>
        <taxon>50 kb inversion clade</taxon>
        <taxon>NPAAA clade</taxon>
        <taxon>indigoferoid/millettioid clade</taxon>
        <taxon>Phaseoleae</taxon>
        <taxon>Vigna</taxon>
    </lineage>
</organism>
<gene>
    <name evidence="2" type="ORF">DEO72_LG10g1853</name>
</gene>
<evidence type="ECO:0000313" key="2">
    <source>
        <dbReference type="EMBL" id="QCE10622.1"/>
    </source>
</evidence>
<reference evidence="2 3" key="1">
    <citation type="submission" date="2019-04" db="EMBL/GenBank/DDBJ databases">
        <title>An improved genome assembly and genetic linkage map for asparagus bean, Vigna unguiculata ssp. sesquipedialis.</title>
        <authorList>
            <person name="Xia Q."/>
            <person name="Zhang R."/>
            <person name="Dong Y."/>
        </authorList>
    </citation>
    <scope>NUCLEOTIDE SEQUENCE [LARGE SCALE GENOMIC DNA]</scope>
    <source>
        <tissue evidence="2">Leaf</tissue>
    </source>
</reference>
<dbReference type="AlphaFoldDB" id="A0A4D6NCI6"/>
<name>A0A4D6NCI6_VIGUN</name>
<evidence type="ECO:0000256" key="1">
    <source>
        <dbReference type="SAM" id="MobiDB-lite"/>
    </source>
</evidence>